<organism evidence="2 3">
    <name type="scientific">Eutrema salsugineum</name>
    <name type="common">Saltwater cress</name>
    <name type="synonym">Sisymbrium salsugineum</name>
    <dbReference type="NCBI Taxonomy" id="72664"/>
    <lineage>
        <taxon>Eukaryota</taxon>
        <taxon>Viridiplantae</taxon>
        <taxon>Streptophyta</taxon>
        <taxon>Embryophyta</taxon>
        <taxon>Tracheophyta</taxon>
        <taxon>Spermatophyta</taxon>
        <taxon>Magnoliopsida</taxon>
        <taxon>eudicotyledons</taxon>
        <taxon>Gunneridae</taxon>
        <taxon>Pentapetalae</taxon>
        <taxon>rosids</taxon>
        <taxon>malvids</taxon>
        <taxon>Brassicales</taxon>
        <taxon>Brassicaceae</taxon>
        <taxon>Eutremeae</taxon>
        <taxon>Eutrema</taxon>
    </lineage>
</organism>
<evidence type="ECO:0000313" key="2">
    <source>
        <dbReference type="EMBL" id="ESQ51208.1"/>
    </source>
</evidence>
<dbReference type="AlphaFoldDB" id="V4MFA6"/>
<dbReference type="NCBIfam" id="TIGR01640">
    <property type="entry name" value="F_box_assoc_1"/>
    <property type="match status" value="1"/>
</dbReference>
<reference evidence="2 3" key="1">
    <citation type="journal article" date="2013" name="Front. Plant Sci.">
        <title>The Reference Genome of the Halophytic Plant Eutrema salsugineum.</title>
        <authorList>
            <person name="Yang R."/>
            <person name="Jarvis D.E."/>
            <person name="Chen H."/>
            <person name="Beilstein M.A."/>
            <person name="Grimwood J."/>
            <person name="Jenkins J."/>
            <person name="Shu S."/>
            <person name="Prochnik S."/>
            <person name="Xin M."/>
            <person name="Ma C."/>
            <person name="Schmutz J."/>
            <person name="Wing R.A."/>
            <person name="Mitchell-Olds T."/>
            <person name="Schumaker K.S."/>
            <person name="Wang X."/>
        </authorList>
    </citation>
    <scope>NUCLEOTIDE SEQUENCE [LARGE SCALE GENOMIC DNA]</scope>
</reference>
<evidence type="ECO:0000313" key="3">
    <source>
        <dbReference type="Proteomes" id="UP000030689"/>
    </source>
</evidence>
<feature type="non-terminal residue" evidence="2">
    <location>
        <position position="1"/>
    </location>
</feature>
<feature type="domain" description="F-box associated beta-propeller type 3" evidence="1">
    <location>
        <begin position="26"/>
        <end position="329"/>
    </location>
</feature>
<dbReference type="PANTHER" id="PTHR31111">
    <property type="entry name" value="BNAA05G37150D PROTEIN-RELATED"/>
    <property type="match status" value="1"/>
</dbReference>
<dbReference type="EMBL" id="KI517385">
    <property type="protein sequence ID" value="ESQ51208.1"/>
    <property type="molecule type" value="Genomic_DNA"/>
</dbReference>
<dbReference type="InterPro" id="IPR013187">
    <property type="entry name" value="F-box-assoc_dom_typ3"/>
</dbReference>
<name>V4MFA6_EUTSA</name>
<sequence>KLWSSITTDPYFINLHETRSLQQPNLLLCIRKNDSVLVYSIPEHTQISNRSNSSFKPIDLHHMKFPRDYSYFCSRQSVHGLICSQESRKPIIWNPSKRQFLTLPKPWRTGLFLGHDPIEGKYKVLCVPYKKTCYECRVLTLGSAQVSWKKGYTNAGRCIKGVIYYLATKGKTHEFVLMSFDVRSETLDTIGLPSVISFVTDIYSDKLINYRGRLACMDNSNGGRLWILVDAEKHKWSCQNFHSPLSYHDPSLRTFKLRGCTQAGELIYLPDKFHKPFEILLCDPVRNSYRRFELKGITDSYRRFELKGIADDHGGENNMYQIYAFPNHIESMSL</sequence>
<dbReference type="PANTHER" id="PTHR31111:SF119">
    <property type="entry name" value="F-BOX DOMAIN-CONTAINING PROTEIN"/>
    <property type="match status" value="1"/>
</dbReference>
<dbReference type="Gramene" id="ESQ51208">
    <property type="protein sequence ID" value="ESQ51208"/>
    <property type="gene ID" value="EUTSA_v10017831mg"/>
</dbReference>
<dbReference type="Pfam" id="PF08268">
    <property type="entry name" value="FBA_3"/>
    <property type="match status" value="1"/>
</dbReference>
<dbReference type="InterPro" id="IPR017451">
    <property type="entry name" value="F-box-assoc_interact_dom"/>
</dbReference>
<protein>
    <recommendedName>
        <fullName evidence="1">F-box associated beta-propeller type 3 domain-containing protein</fullName>
    </recommendedName>
</protein>
<proteinExistence type="predicted"/>
<keyword evidence="3" id="KW-1185">Reference proteome</keyword>
<evidence type="ECO:0000259" key="1">
    <source>
        <dbReference type="Pfam" id="PF08268"/>
    </source>
</evidence>
<gene>
    <name evidence="2" type="ORF">EUTSA_v10017831mg</name>
</gene>
<dbReference type="Proteomes" id="UP000030689">
    <property type="component" value="Unassembled WGS sequence"/>
</dbReference>
<accession>V4MFA6</accession>
<dbReference type="KEGG" id="eus:EUTSA_v10017831mg"/>